<organism evidence="1 2">
    <name type="scientific">Methanolobus mangrovi</name>
    <dbReference type="NCBI Taxonomy" id="3072977"/>
    <lineage>
        <taxon>Archaea</taxon>
        <taxon>Methanobacteriati</taxon>
        <taxon>Methanobacteriota</taxon>
        <taxon>Stenosarchaea group</taxon>
        <taxon>Methanomicrobia</taxon>
        <taxon>Methanosarcinales</taxon>
        <taxon>Methanosarcinaceae</taxon>
        <taxon>Methanolobus</taxon>
    </lineage>
</organism>
<dbReference type="RefSeq" id="WP_309309174.1">
    <property type="nucleotide sequence ID" value="NZ_CP133594.1"/>
</dbReference>
<dbReference type="GeneID" id="84229335"/>
<dbReference type="Proteomes" id="UP001183006">
    <property type="component" value="Chromosome"/>
</dbReference>
<keyword evidence="2" id="KW-1185">Reference proteome</keyword>
<protein>
    <submittedName>
        <fullName evidence="1">Uncharacterized protein</fullName>
    </submittedName>
</protein>
<gene>
    <name evidence="1" type="ORF">RE476_04300</name>
</gene>
<accession>A0AA51YJX7</accession>
<evidence type="ECO:0000313" key="2">
    <source>
        <dbReference type="Proteomes" id="UP001183006"/>
    </source>
</evidence>
<dbReference type="AlphaFoldDB" id="A0AA51YJX7"/>
<dbReference type="KEGG" id="mmav:RE476_04300"/>
<dbReference type="EMBL" id="CP133594">
    <property type="protein sequence ID" value="WMW23058.1"/>
    <property type="molecule type" value="Genomic_DNA"/>
</dbReference>
<evidence type="ECO:0000313" key="1">
    <source>
        <dbReference type="EMBL" id="WMW23058.1"/>
    </source>
</evidence>
<name>A0AA51YJX7_9EURY</name>
<proteinExistence type="predicted"/>
<reference evidence="1" key="1">
    <citation type="submission" date="2023-08" db="EMBL/GenBank/DDBJ databases">
        <title>Methanolobus mangrovi sp. nov. and Methanolobus sediminis sp. nov, two novel methylotrophic methanogens isolated from mangrove sediments in China.</title>
        <authorList>
            <person name="Zhou J."/>
        </authorList>
    </citation>
    <scope>NUCLEOTIDE SEQUENCE</scope>
    <source>
        <strain evidence="1">FTZ2</strain>
    </source>
</reference>
<sequence>MLGFLFGSHGEPRILERKHVQADCVIYIGKKANNINEQTLDLNMAQEFINKQEIMDKIYGMSQKQALTIGFSKSRFQEMKYSKRNYLKSLIKTVNQVVTRY</sequence>